<organism evidence="2 3">
    <name type="scientific">Natribaculum luteum</name>
    <dbReference type="NCBI Taxonomy" id="1586232"/>
    <lineage>
        <taxon>Archaea</taxon>
        <taxon>Methanobacteriati</taxon>
        <taxon>Methanobacteriota</taxon>
        <taxon>Stenosarchaea group</taxon>
        <taxon>Halobacteria</taxon>
        <taxon>Halobacteriales</taxon>
        <taxon>Natrialbaceae</taxon>
        <taxon>Natribaculum</taxon>
    </lineage>
</organism>
<accession>A0ABD5NVY3</accession>
<evidence type="ECO:0000313" key="3">
    <source>
        <dbReference type="Proteomes" id="UP001595821"/>
    </source>
</evidence>
<dbReference type="NCBIfam" id="TIGR03159">
    <property type="entry name" value="cas_Csc1"/>
    <property type="match status" value="1"/>
</dbReference>
<protein>
    <submittedName>
        <fullName evidence="2">Type I-D CRISPR-associated protein Cas5/Csc1</fullName>
    </submittedName>
</protein>
<dbReference type="RefSeq" id="WP_246975594.1">
    <property type="nucleotide sequence ID" value="NZ_CP095398.1"/>
</dbReference>
<proteinExistence type="predicted"/>
<dbReference type="Proteomes" id="UP001595821">
    <property type="component" value="Unassembled WGS sequence"/>
</dbReference>
<dbReference type="GeneID" id="71856454"/>
<sequence length="248" mass="27848">MKVIEATLTTHGKVGFASREVGRMTDTDSCILNTALHYALGLASGRYVDVSHQPTYIEDTAEIVNDVYVTPAAPARVERNESIKTEYITTNRNARSDTYATPNYPATDDPTGKSSKNLPTFERERALAPENVFRFYVFPYGRDATEVASQLPSYIRLGKKRGKGHVSYRIVNGVRRSGEFTLGHPLSVYDHETTPIGGVVMKQMQPTPVWFEAEFDTEYYAIESPFRNQSRVCYPADAKFLATKRNDV</sequence>
<gene>
    <name evidence="2" type="primary">cas5d</name>
    <name evidence="2" type="ORF">ACFOZ7_03790</name>
</gene>
<dbReference type="AlphaFoldDB" id="A0ABD5NVY3"/>
<feature type="region of interest" description="Disordered" evidence="1">
    <location>
        <begin position="87"/>
        <end position="115"/>
    </location>
</feature>
<comment type="caution">
    <text evidence="2">The sequence shown here is derived from an EMBL/GenBank/DDBJ whole genome shotgun (WGS) entry which is preliminary data.</text>
</comment>
<dbReference type="EMBL" id="JBHSDJ010000012">
    <property type="protein sequence ID" value="MFC4246118.1"/>
    <property type="molecule type" value="Genomic_DNA"/>
</dbReference>
<feature type="compositionally biased region" description="Polar residues" evidence="1">
    <location>
        <begin position="87"/>
        <end position="101"/>
    </location>
</feature>
<dbReference type="Pfam" id="PF26241">
    <property type="entry name" value="Cas_Csc1"/>
    <property type="match status" value="1"/>
</dbReference>
<name>A0ABD5NVY3_9EURY</name>
<reference evidence="2 3" key="1">
    <citation type="journal article" date="2014" name="Int. J. Syst. Evol. Microbiol.">
        <title>Complete genome sequence of Corynebacterium casei LMG S-19264T (=DSM 44701T), isolated from a smear-ripened cheese.</title>
        <authorList>
            <consortium name="US DOE Joint Genome Institute (JGI-PGF)"/>
            <person name="Walter F."/>
            <person name="Albersmeier A."/>
            <person name="Kalinowski J."/>
            <person name="Ruckert C."/>
        </authorList>
    </citation>
    <scope>NUCLEOTIDE SEQUENCE [LARGE SCALE GENOMIC DNA]</scope>
    <source>
        <strain evidence="2 3">IBRC-M 10912</strain>
    </source>
</reference>
<evidence type="ECO:0000313" key="2">
    <source>
        <dbReference type="EMBL" id="MFC4246118.1"/>
    </source>
</evidence>
<dbReference type="InterPro" id="IPR017576">
    <property type="entry name" value="CRISPR-assoc_prot_Csc1"/>
</dbReference>
<evidence type="ECO:0000256" key="1">
    <source>
        <dbReference type="SAM" id="MobiDB-lite"/>
    </source>
</evidence>